<name>A0A1H0P430_9BACT</name>
<gene>
    <name evidence="3" type="ORF">SAMN05660330_01562</name>
</gene>
<evidence type="ECO:0000256" key="2">
    <source>
        <dbReference type="HAMAP-Rule" id="MF_00055"/>
    </source>
</evidence>
<dbReference type="PANTHER" id="PTHR11060">
    <property type="entry name" value="PROTEIN MEMO1"/>
    <property type="match status" value="1"/>
</dbReference>
<accession>A0A1H0P430</accession>
<evidence type="ECO:0000313" key="4">
    <source>
        <dbReference type="Proteomes" id="UP000199073"/>
    </source>
</evidence>
<dbReference type="AlphaFoldDB" id="A0A1H0P430"/>
<evidence type="ECO:0000313" key="3">
    <source>
        <dbReference type="EMBL" id="SDO99488.1"/>
    </source>
</evidence>
<dbReference type="Gene3D" id="3.40.830.10">
    <property type="entry name" value="LigB-like"/>
    <property type="match status" value="1"/>
</dbReference>
<evidence type="ECO:0000256" key="1">
    <source>
        <dbReference type="ARBA" id="ARBA00006315"/>
    </source>
</evidence>
<reference evidence="3 4" key="1">
    <citation type="submission" date="2016-10" db="EMBL/GenBank/DDBJ databases">
        <authorList>
            <person name="de Groot N.N."/>
        </authorList>
    </citation>
    <scope>NUCLEOTIDE SEQUENCE [LARGE SCALE GENOMIC DNA]</scope>
    <source>
        <strain evidence="3 4">DSM 12130</strain>
    </source>
</reference>
<dbReference type="STRING" id="91360.SAMN05660330_01562"/>
<dbReference type="CDD" id="cd07361">
    <property type="entry name" value="MEMO_like"/>
    <property type="match status" value="1"/>
</dbReference>
<dbReference type="NCBIfam" id="TIGR04336">
    <property type="entry name" value="AmmeMemoSam_B"/>
    <property type="match status" value="1"/>
</dbReference>
<dbReference type="SUPFAM" id="SSF53213">
    <property type="entry name" value="LigB-like"/>
    <property type="match status" value="1"/>
</dbReference>
<dbReference type="EMBL" id="FNJI01000008">
    <property type="protein sequence ID" value="SDO99488.1"/>
    <property type="molecule type" value="Genomic_DNA"/>
</dbReference>
<proteinExistence type="inferred from homology"/>
<dbReference type="OrthoDB" id="9785549at2"/>
<sequence length="266" mass="28607">MRQPIVAGRFYPGSPQALSQTLQDLFPTEKQEKTAARGVVSPHAGYVFSGGVAAKTLSMIDIPETVLVIGPNHHGRGAAVALSGEDWNMVTGIVPNASGLTAALNSHCDLIQTDELAHRDEHSLEVQLPFLQALQKNLTFSAMVVSRLSYQQCTEVGEAIARAITEYGKKVLIVASSDMNHYESRSVSRKKDQKALDAIMALDSEELYRTVFANSISMCGVIPVVITMVATRILGTDRATLVEYTDSGAVSGDTDQVVGYAGIIMH</sequence>
<organism evidence="3 4">
    <name type="scientific">Desulforhopalus singaporensis</name>
    <dbReference type="NCBI Taxonomy" id="91360"/>
    <lineage>
        <taxon>Bacteria</taxon>
        <taxon>Pseudomonadati</taxon>
        <taxon>Thermodesulfobacteriota</taxon>
        <taxon>Desulfobulbia</taxon>
        <taxon>Desulfobulbales</taxon>
        <taxon>Desulfocapsaceae</taxon>
        <taxon>Desulforhopalus</taxon>
    </lineage>
</organism>
<dbReference type="RefSeq" id="WP_092221502.1">
    <property type="nucleotide sequence ID" value="NZ_FNJI01000008.1"/>
</dbReference>
<dbReference type="Pfam" id="PF01875">
    <property type="entry name" value="Memo"/>
    <property type="match status" value="1"/>
</dbReference>
<dbReference type="HAMAP" id="MF_00055">
    <property type="entry name" value="MEMO1"/>
    <property type="match status" value="1"/>
</dbReference>
<protein>
    <recommendedName>
        <fullName evidence="2">MEMO1 family protein SAMN05660330_01562</fullName>
    </recommendedName>
</protein>
<dbReference type="Proteomes" id="UP000199073">
    <property type="component" value="Unassembled WGS sequence"/>
</dbReference>
<keyword evidence="4" id="KW-1185">Reference proteome</keyword>
<dbReference type="PANTHER" id="PTHR11060:SF0">
    <property type="entry name" value="PROTEIN MEMO1"/>
    <property type="match status" value="1"/>
</dbReference>
<dbReference type="InterPro" id="IPR002737">
    <property type="entry name" value="MEMO1_fam"/>
</dbReference>
<comment type="similarity">
    <text evidence="1 2">Belongs to the MEMO1 family.</text>
</comment>